<dbReference type="CDD" id="cd01450">
    <property type="entry name" value="vWFA_subfamily_ECM"/>
    <property type="match status" value="1"/>
</dbReference>
<reference evidence="4" key="1">
    <citation type="submission" date="2022-11" db="EMBL/GenBank/DDBJ databases">
        <authorList>
            <person name="Kikuchi T."/>
        </authorList>
    </citation>
    <scope>NUCLEOTIDE SEQUENCE</scope>
    <source>
        <strain evidence="4">PS1010</strain>
    </source>
</reference>
<gene>
    <name evidence="4" type="ORF">CAMP_LOCUS17556</name>
</gene>
<dbReference type="InterPro" id="IPR050525">
    <property type="entry name" value="ECM_Assembly_Org"/>
</dbReference>
<keyword evidence="5" id="KW-1185">Reference proteome</keyword>
<name>A0A9P1J4P8_9PELO</name>
<protein>
    <recommendedName>
        <fullName evidence="3">VWFA domain-containing protein</fullName>
    </recommendedName>
</protein>
<comment type="caution">
    <text evidence="4">The sequence shown here is derived from an EMBL/GenBank/DDBJ whole genome shotgun (WGS) entry which is preliminary data.</text>
</comment>
<sequence length="561" mass="62074">MKLLYFSFLLIVPILAQYEENPIIRSPPAHTPQFKKVEPKLRAPPIPKWVHIVNEKNEVLTDEVAGSGVLGEPEESGDHSGDLEPNDGSGGSGVRPTDVSGEGGGDDDFGNMMNKMEKQAADAGIACPSDIIFVLDATSSVKGIFEEYINYILKVIEGLSISQSGDRVGVIVYSSERKQKEKIRLGEFNSTSDLQQAIRDLPFFAGITATGEALKFASEHTTDRRTKLTLNYVVLTDGYSYDIIEAGARKLRAVPNSKIYAVSIGDSFVKNELEIITGNPENVLHGESSYAALVKSIKNCNSRSAFQHDSEAETVTVRYIPTPIDSQGRHLVPNPKFTKNGVRVFNDKATKEQIESAVRESSRRNDRFIVSPTTEVSLLTTDCEYDIGLIFDASGSLTQNFQEQLKHADKLIDQLPIAKNQTKVAVVQFAGKTKTKVLTDFEDKASKEEIKKIIKLSHFYSGTTFTNQALLKMANLFKNSNRDNAKRKMIIFTDGYSAEDTSEGIEKLKSQGVTIYTVGCSTNGMGVNVHELENMASAPQFYYESNHFDELLQHFPTTKYC</sequence>
<evidence type="ECO:0000256" key="1">
    <source>
        <dbReference type="SAM" id="MobiDB-lite"/>
    </source>
</evidence>
<proteinExistence type="predicted"/>
<dbReference type="SMART" id="SM00327">
    <property type="entry name" value="VWA"/>
    <property type="match status" value="2"/>
</dbReference>
<feature type="signal peptide" evidence="2">
    <location>
        <begin position="1"/>
        <end position="16"/>
    </location>
</feature>
<dbReference type="Proteomes" id="UP001152747">
    <property type="component" value="Unassembled WGS sequence"/>
</dbReference>
<evidence type="ECO:0000256" key="2">
    <source>
        <dbReference type="SAM" id="SignalP"/>
    </source>
</evidence>
<dbReference type="InterPro" id="IPR002035">
    <property type="entry name" value="VWF_A"/>
</dbReference>
<feature type="domain" description="VWFA" evidence="3">
    <location>
        <begin position="386"/>
        <end position="560"/>
    </location>
</feature>
<evidence type="ECO:0000313" key="5">
    <source>
        <dbReference type="Proteomes" id="UP001152747"/>
    </source>
</evidence>
<dbReference type="InterPro" id="IPR036465">
    <property type="entry name" value="vWFA_dom_sf"/>
</dbReference>
<dbReference type="OrthoDB" id="6132182at2759"/>
<feature type="region of interest" description="Disordered" evidence="1">
    <location>
        <begin position="68"/>
        <end position="110"/>
    </location>
</feature>
<dbReference type="Pfam" id="PF00092">
    <property type="entry name" value="VWA"/>
    <property type="match status" value="2"/>
</dbReference>
<dbReference type="PROSITE" id="PS50234">
    <property type="entry name" value="VWFA"/>
    <property type="match status" value="2"/>
</dbReference>
<evidence type="ECO:0000313" key="4">
    <source>
        <dbReference type="EMBL" id="CAI5454919.1"/>
    </source>
</evidence>
<dbReference type="EMBL" id="CANHGI010000006">
    <property type="protein sequence ID" value="CAI5454919.1"/>
    <property type="molecule type" value="Genomic_DNA"/>
</dbReference>
<evidence type="ECO:0000259" key="3">
    <source>
        <dbReference type="PROSITE" id="PS50234"/>
    </source>
</evidence>
<accession>A0A9P1J4P8</accession>
<dbReference type="SUPFAM" id="SSF53300">
    <property type="entry name" value="vWA-like"/>
    <property type="match status" value="2"/>
</dbReference>
<dbReference type="Gene3D" id="3.40.50.410">
    <property type="entry name" value="von Willebrand factor, type A domain"/>
    <property type="match status" value="2"/>
</dbReference>
<dbReference type="PANTHER" id="PTHR24020:SF84">
    <property type="entry name" value="VWFA DOMAIN-CONTAINING PROTEIN"/>
    <property type="match status" value="1"/>
</dbReference>
<dbReference type="PANTHER" id="PTHR24020">
    <property type="entry name" value="COLLAGEN ALPHA"/>
    <property type="match status" value="1"/>
</dbReference>
<dbReference type="AlphaFoldDB" id="A0A9P1J4P8"/>
<feature type="chain" id="PRO_5040215396" description="VWFA domain-containing protein" evidence="2">
    <location>
        <begin position="17"/>
        <end position="561"/>
    </location>
</feature>
<feature type="domain" description="VWFA" evidence="3">
    <location>
        <begin position="130"/>
        <end position="315"/>
    </location>
</feature>
<organism evidence="4 5">
    <name type="scientific">Caenorhabditis angaria</name>
    <dbReference type="NCBI Taxonomy" id="860376"/>
    <lineage>
        <taxon>Eukaryota</taxon>
        <taxon>Metazoa</taxon>
        <taxon>Ecdysozoa</taxon>
        <taxon>Nematoda</taxon>
        <taxon>Chromadorea</taxon>
        <taxon>Rhabditida</taxon>
        <taxon>Rhabditina</taxon>
        <taxon>Rhabditomorpha</taxon>
        <taxon>Rhabditoidea</taxon>
        <taxon>Rhabditidae</taxon>
        <taxon>Peloderinae</taxon>
        <taxon>Caenorhabditis</taxon>
    </lineage>
</organism>
<keyword evidence="2" id="KW-0732">Signal</keyword>